<reference evidence="3" key="1">
    <citation type="submission" date="2015-11" db="EMBL/GenBank/DDBJ databases">
        <title>Complete genome sequence of a polyethylene glycol-degrading strain Sphingopyxis terrae strain 203-1 (NBRC 15098).</title>
        <authorList>
            <person name="Yoshiyuki O."/>
            <person name="Shouta N."/>
            <person name="Nagata Y."/>
            <person name="Numata M."/>
            <person name="Tsuchikane K."/>
            <person name="Hosoyama A."/>
            <person name="Yamazoe A."/>
            <person name="Tsuda M."/>
            <person name="Fujita N."/>
            <person name="Kawai F."/>
        </authorList>
    </citation>
    <scope>NUCLEOTIDE SEQUENCE [LARGE SCALE GENOMIC DNA]</scope>
    <source>
        <strain evidence="3">203-1</strain>
    </source>
</reference>
<reference evidence="2 3" key="2">
    <citation type="journal article" date="2016" name="Genome Announc.">
        <title>Complete Genome Sequence of Sphingopyxis terrae Strain 203-1 (NBRC 111660), a Polyethylene Glycol Degrader.</title>
        <authorList>
            <person name="Ohtsubo Y."/>
            <person name="Nonoyama S."/>
            <person name="Nagata Y."/>
            <person name="Numata M."/>
            <person name="Tsuchikane K."/>
            <person name="Hosoyama A."/>
            <person name="Yamazoe A."/>
            <person name="Tsuda M."/>
            <person name="Fujita N."/>
            <person name="Kawai F."/>
        </authorList>
    </citation>
    <scope>NUCLEOTIDE SEQUENCE [LARGE SCALE GENOMIC DNA]</scope>
    <source>
        <strain evidence="2 3">203-1</strain>
    </source>
</reference>
<feature type="compositionally biased region" description="Low complexity" evidence="1">
    <location>
        <begin position="22"/>
        <end position="34"/>
    </location>
</feature>
<evidence type="ECO:0000313" key="3">
    <source>
        <dbReference type="Proteomes" id="UP000076234"/>
    </source>
</evidence>
<proteinExistence type="predicted"/>
<dbReference type="Proteomes" id="UP000076234">
    <property type="component" value="Chromosome"/>
</dbReference>
<dbReference type="AlphaFoldDB" id="A0A142VWJ2"/>
<gene>
    <name evidence="2" type="ORF">AOA14_03320</name>
</gene>
<feature type="compositionally biased region" description="Acidic residues" evidence="1">
    <location>
        <begin position="1"/>
        <end position="10"/>
    </location>
</feature>
<evidence type="ECO:0000256" key="1">
    <source>
        <dbReference type="SAM" id="MobiDB-lite"/>
    </source>
</evidence>
<dbReference type="EMBL" id="CP013342">
    <property type="protein sequence ID" value="AMU93635.1"/>
    <property type="molecule type" value="Genomic_DNA"/>
</dbReference>
<feature type="compositionally biased region" description="Acidic residues" evidence="1">
    <location>
        <begin position="78"/>
        <end position="100"/>
    </location>
</feature>
<dbReference type="RefSeq" id="WP_062900747.1">
    <property type="nucleotide sequence ID" value="NZ_CP013342.1"/>
</dbReference>
<feature type="compositionally biased region" description="Basic and acidic residues" evidence="1">
    <location>
        <begin position="35"/>
        <end position="47"/>
    </location>
</feature>
<organism evidence="2 3">
    <name type="scientific">Sphingopyxis terrae subsp. terrae NBRC 15098</name>
    <dbReference type="NCBI Taxonomy" id="1219058"/>
    <lineage>
        <taxon>Bacteria</taxon>
        <taxon>Pseudomonadati</taxon>
        <taxon>Pseudomonadota</taxon>
        <taxon>Alphaproteobacteria</taxon>
        <taxon>Sphingomonadales</taxon>
        <taxon>Sphingomonadaceae</taxon>
        <taxon>Sphingopyxis</taxon>
    </lineage>
</organism>
<feature type="region of interest" description="Disordered" evidence="1">
    <location>
        <begin position="1"/>
        <end position="100"/>
    </location>
</feature>
<name>A0A142VWJ2_9SPHN</name>
<feature type="compositionally biased region" description="Basic and acidic residues" evidence="1">
    <location>
        <begin position="55"/>
        <end position="77"/>
    </location>
</feature>
<dbReference type="KEGG" id="ster:AOA14_03320"/>
<accession>A0A142VWJ2</accession>
<sequence length="100" mass="11035">MPASPDEDAPEMVNREQDDEPAQAQTVAAAARQARPLEDSRKVPARDEGDDAQDLVDHMRQMERSGRIDMDAYRGERSDDDEDDELGPGGVEDDEPRGAP</sequence>
<dbReference type="STRING" id="1219058.AOA14_03320"/>
<evidence type="ECO:0000313" key="2">
    <source>
        <dbReference type="EMBL" id="AMU93635.1"/>
    </source>
</evidence>
<protein>
    <submittedName>
        <fullName evidence="2">Uncharacterized protein</fullName>
    </submittedName>
</protein>